<gene>
    <name evidence="1" type="ORF">BLA3211_07137</name>
</gene>
<reference evidence="1 2" key="1">
    <citation type="submission" date="2020-04" db="EMBL/GenBank/DDBJ databases">
        <authorList>
            <person name="Depoorter E."/>
        </authorList>
    </citation>
    <scope>NUCLEOTIDE SEQUENCE [LARGE SCALE GENOMIC DNA]</scope>
    <source>
        <strain evidence="1 2">BCC0217</strain>
    </source>
</reference>
<dbReference type="Proteomes" id="UP000494301">
    <property type="component" value="Unassembled WGS sequence"/>
</dbReference>
<proteinExistence type="predicted"/>
<evidence type="ECO:0000313" key="1">
    <source>
        <dbReference type="EMBL" id="CAB3972734.1"/>
    </source>
</evidence>
<organism evidence="1 2">
    <name type="scientific">Burkholderia aenigmatica</name>
    <dbReference type="NCBI Taxonomy" id="2015348"/>
    <lineage>
        <taxon>Bacteria</taxon>
        <taxon>Pseudomonadati</taxon>
        <taxon>Pseudomonadota</taxon>
        <taxon>Betaproteobacteria</taxon>
        <taxon>Burkholderiales</taxon>
        <taxon>Burkholderiaceae</taxon>
        <taxon>Burkholderia</taxon>
        <taxon>Burkholderia cepacia complex</taxon>
    </lineage>
</organism>
<dbReference type="EMBL" id="CABWIL020000034">
    <property type="protein sequence ID" value="CAB3972734.1"/>
    <property type="molecule type" value="Genomic_DNA"/>
</dbReference>
<name>A0A6J5JLI9_9BURK</name>
<sequence length="87" mass="9628">MSTLGLERQLHDPIQKATGVVPLSDQAPPDLAPTAGGMRLKNIICKQTKLLTELFAREGFIIGECFDGKRELAELIRGLHPHRIHFA</sequence>
<evidence type="ECO:0000313" key="2">
    <source>
        <dbReference type="Proteomes" id="UP000494301"/>
    </source>
</evidence>
<accession>A0A6J5JLI9</accession>
<dbReference type="AlphaFoldDB" id="A0A6J5JLI9"/>
<protein>
    <submittedName>
        <fullName evidence="1">Uncharacterized protein</fullName>
    </submittedName>
</protein>